<dbReference type="AlphaFoldDB" id="A0AAV7SQT9"/>
<name>A0AAV7SQT9_PLEWA</name>
<dbReference type="EMBL" id="JANPWB010000008">
    <property type="protein sequence ID" value="KAJ1166433.1"/>
    <property type="molecule type" value="Genomic_DNA"/>
</dbReference>
<proteinExistence type="predicted"/>
<accession>A0AAV7SQT9</accession>
<gene>
    <name evidence="2" type="ORF">NDU88_006837</name>
</gene>
<feature type="region of interest" description="Disordered" evidence="1">
    <location>
        <begin position="1"/>
        <end position="60"/>
    </location>
</feature>
<evidence type="ECO:0000256" key="1">
    <source>
        <dbReference type="SAM" id="MobiDB-lite"/>
    </source>
</evidence>
<keyword evidence="3" id="KW-1185">Reference proteome</keyword>
<evidence type="ECO:0000313" key="3">
    <source>
        <dbReference type="Proteomes" id="UP001066276"/>
    </source>
</evidence>
<dbReference type="Proteomes" id="UP001066276">
    <property type="component" value="Chromosome 4_2"/>
</dbReference>
<organism evidence="2 3">
    <name type="scientific">Pleurodeles waltl</name>
    <name type="common">Iberian ribbed newt</name>
    <dbReference type="NCBI Taxonomy" id="8319"/>
    <lineage>
        <taxon>Eukaryota</taxon>
        <taxon>Metazoa</taxon>
        <taxon>Chordata</taxon>
        <taxon>Craniata</taxon>
        <taxon>Vertebrata</taxon>
        <taxon>Euteleostomi</taxon>
        <taxon>Amphibia</taxon>
        <taxon>Batrachia</taxon>
        <taxon>Caudata</taxon>
        <taxon>Salamandroidea</taxon>
        <taxon>Salamandridae</taxon>
        <taxon>Pleurodelinae</taxon>
        <taxon>Pleurodeles</taxon>
    </lineage>
</organism>
<evidence type="ECO:0000313" key="2">
    <source>
        <dbReference type="EMBL" id="KAJ1166433.1"/>
    </source>
</evidence>
<reference evidence="2" key="1">
    <citation type="journal article" date="2022" name="bioRxiv">
        <title>Sequencing and chromosome-scale assembly of the giantPleurodeles waltlgenome.</title>
        <authorList>
            <person name="Brown T."/>
            <person name="Elewa A."/>
            <person name="Iarovenko S."/>
            <person name="Subramanian E."/>
            <person name="Araus A.J."/>
            <person name="Petzold A."/>
            <person name="Susuki M."/>
            <person name="Suzuki K.-i.T."/>
            <person name="Hayashi T."/>
            <person name="Toyoda A."/>
            <person name="Oliveira C."/>
            <person name="Osipova E."/>
            <person name="Leigh N.D."/>
            <person name="Simon A."/>
            <person name="Yun M.H."/>
        </authorList>
    </citation>
    <scope>NUCLEOTIDE SEQUENCE</scope>
    <source>
        <strain evidence="2">20211129_DDA</strain>
        <tissue evidence="2">Liver</tissue>
    </source>
</reference>
<comment type="caution">
    <text evidence="2">The sequence shown here is derived from an EMBL/GenBank/DDBJ whole genome shotgun (WGS) entry which is preliminary data.</text>
</comment>
<protein>
    <submittedName>
        <fullName evidence="2">Uncharacterized protein</fullName>
    </submittedName>
</protein>
<sequence>MWTLLRRGAPEAQPQLQESHPTLLDQPRSSVSRGSRTDLAEMLPGQGSPPEATQPAVMENTKLPQAQLWRRKRGFASVSAKLWIELKTVVEEENEQLICH</sequence>